<evidence type="ECO:0000313" key="2">
    <source>
        <dbReference type="Proteomes" id="UP000274122"/>
    </source>
</evidence>
<sequence length="254" mass="28588">MSLQLVEAINNRDGAAMARMSGGHYEPDKVIGSEAESLVDSLFRQLKQIFPAAVSTSLKSEADEKTTKRQWIVAFAENGIKTREQLSAGVRHARASNSDFWPSPGKFISWCKDSSMVLGVTLEDVMAEFHRYAREKGMHSGGAERFPWSKPVMYWIVCDTRRAMYQRQLSESEVEKYAAKQLDEWSKKVSAGQPIPDPVASLEQKKEVMQTANFTTKDDGKMHYMPNAAVLGSVTPAAWLFEEYKRRKANGLIK</sequence>
<dbReference type="AlphaFoldDB" id="A0A3S4MHG9"/>
<dbReference type="Proteomes" id="UP000274122">
    <property type="component" value="Chromosome"/>
</dbReference>
<dbReference type="OrthoDB" id="5675790at2"/>
<proteinExistence type="predicted"/>
<dbReference type="InterPro" id="IPR009731">
    <property type="entry name" value="P-like"/>
</dbReference>
<dbReference type="KEGG" id="clap:NCTC11466_03523"/>
<organism evidence="1 2">
    <name type="scientific">Cedecea lapagei</name>
    <dbReference type="NCBI Taxonomy" id="158823"/>
    <lineage>
        <taxon>Bacteria</taxon>
        <taxon>Pseudomonadati</taxon>
        <taxon>Pseudomonadota</taxon>
        <taxon>Gammaproteobacteria</taxon>
        <taxon>Enterobacterales</taxon>
        <taxon>Enterobacteriaceae</taxon>
        <taxon>Cedecea</taxon>
    </lineage>
</organism>
<accession>A0A3S4MHG9</accession>
<dbReference type="Pfam" id="PF06992">
    <property type="entry name" value="Phage_lambda_P"/>
    <property type="match status" value="1"/>
</dbReference>
<dbReference type="EMBL" id="LR134201">
    <property type="protein sequence ID" value="VEC00022.1"/>
    <property type="molecule type" value="Genomic_DNA"/>
</dbReference>
<protein>
    <submittedName>
        <fullName evidence="1">Replication protein P</fullName>
    </submittedName>
</protein>
<evidence type="ECO:0000313" key="1">
    <source>
        <dbReference type="EMBL" id="VEC00022.1"/>
    </source>
</evidence>
<dbReference type="GO" id="GO:0006270">
    <property type="term" value="P:DNA replication initiation"/>
    <property type="evidence" value="ECO:0007669"/>
    <property type="project" value="InterPro"/>
</dbReference>
<dbReference type="RefSeq" id="WP_126357316.1">
    <property type="nucleotide sequence ID" value="NZ_LR134201.1"/>
</dbReference>
<gene>
    <name evidence="1" type="ORF">NCTC11466_03523</name>
</gene>
<keyword evidence="2" id="KW-1185">Reference proteome</keyword>
<reference evidence="1 2" key="1">
    <citation type="submission" date="2018-12" db="EMBL/GenBank/DDBJ databases">
        <authorList>
            <consortium name="Pathogen Informatics"/>
        </authorList>
    </citation>
    <scope>NUCLEOTIDE SEQUENCE [LARGE SCALE GENOMIC DNA]</scope>
    <source>
        <strain evidence="1 2">NCTC11466</strain>
    </source>
</reference>
<name>A0A3S4MHG9_9ENTR</name>